<evidence type="ECO:0000313" key="3">
    <source>
        <dbReference type="Proteomes" id="UP000230233"/>
    </source>
</evidence>
<name>A0A2G5SG73_9PELO</name>
<dbReference type="EMBL" id="PDUG01000010">
    <property type="protein sequence ID" value="PIC13909.1"/>
    <property type="molecule type" value="Genomic_DNA"/>
</dbReference>
<comment type="caution">
    <text evidence="2">The sequence shown here is derived from an EMBL/GenBank/DDBJ whole genome shotgun (WGS) entry which is preliminary data.</text>
</comment>
<dbReference type="AlphaFoldDB" id="A0A2G5SG73"/>
<sequence length="739" mass="85996">MWFLLVTNILLISISSIETTKQESFGIKDVHKEIVNLAQRAINYRLEKNVYTESYPPADVLQWILDKKINEIAWMAYGKMKIQNGIAGQTELLSLVEEMEGSLTTEDERSEVEKGFEVMDGMRELNSSIREMKINDLKWDAEYVDRFPTEFKSDYPQELQKSFENAEEHYKIVLDEMNELLSTYPANKTISEDDSYSILEFLSDKIEHPMREAENSMNYIKETFKNNHYTMNPEDLDGLKKLRNVSEIISLKTEGFKSLKALIPFLEHIESDMDVLGRLRDGEAFSGIREFLNNMKVHLEELKGYRIVPRIYKVFQKIPSMTPLLPKIVAFADYMTKYEPRMTELSKRWKPLEDHLNSFTIPLGTEKFKELKNCLQKFNFSQEISADGLIEEDDSFGEIPELNRRLYQEIEKLELDDLYYSGTIKQTYRQDILKDGMGQFERMRDNVKQRLRVLGESRGIYEDLVNKMAGLMTDVVSGKATEFMEDDENVKQLESIKSLMTCYSFPNFDSIKELLKLSVDAWKFDVQVLENTVDVVGMIKGALVKLNDVRDWKRDGYDPNDWSRYNGIPLDNQEVRVITDGLHAFESILKAQEGWERLKDFDLSAVISDIDQVWKSANETMTRVLESVSRFQSNKKVDDLPKFLKNIAPPDGIDTEQIKKAIEEKYEENGKRDLLNIVNDLKNFQNSFPTHKDATMFIKMINKMKKWEDSKHPVPTKNQTMIDCSETNCDIILKLPSNV</sequence>
<evidence type="ECO:0008006" key="4">
    <source>
        <dbReference type="Google" id="ProtNLM"/>
    </source>
</evidence>
<keyword evidence="3" id="KW-1185">Reference proteome</keyword>
<evidence type="ECO:0000313" key="2">
    <source>
        <dbReference type="EMBL" id="PIC13909.1"/>
    </source>
</evidence>
<evidence type="ECO:0000256" key="1">
    <source>
        <dbReference type="SAM" id="SignalP"/>
    </source>
</evidence>
<dbReference type="STRING" id="1611254.A0A2G5SG73"/>
<feature type="signal peptide" evidence="1">
    <location>
        <begin position="1"/>
        <end position="19"/>
    </location>
</feature>
<keyword evidence="1" id="KW-0732">Signal</keyword>
<dbReference type="OrthoDB" id="10689029at2759"/>
<reference evidence="3" key="1">
    <citation type="submission" date="2017-10" db="EMBL/GenBank/DDBJ databases">
        <title>Rapid genome shrinkage in a self-fertile nematode reveals novel sperm competition proteins.</title>
        <authorList>
            <person name="Yin D."/>
            <person name="Schwarz E.M."/>
            <person name="Thomas C.G."/>
            <person name="Felde R.L."/>
            <person name="Korf I.F."/>
            <person name="Cutter A.D."/>
            <person name="Schartner C.M."/>
            <person name="Ralston E.J."/>
            <person name="Meyer B.J."/>
            <person name="Haag E.S."/>
        </authorList>
    </citation>
    <scope>NUCLEOTIDE SEQUENCE [LARGE SCALE GENOMIC DNA]</scope>
    <source>
        <strain evidence="3">JU1422</strain>
    </source>
</reference>
<accession>A0A2G5SG73</accession>
<organism evidence="2 3">
    <name type="scientific">Caenorhabditis nigoni</name>
    <dbReference type="NCBI Taxonomy" id="1611254"/>
    <lineage>
        <taxon>Eukaryota</taxon>
        <taxon>Metazoa</taxon>
        <taxon>Ecdysozoa</taxon>
        <taxon>Nematoda</taxon>
        <taxon>Chromadorea</taxon>
        <taxon>Rhabditida</taxon>
        <taxon>Rhabditina</taxon>
        <taxon>Rhabditomorpha</taxon>
        <taxon>Rhabditoidea</taxon>
        <taxon>Rhabditidae</taxon>
        <taxon>Peloderinae</taxon>
        <taxon>Caenorhabditis</taxon>
    </lineage>
</organism>
<proteinExistence type="predicted"/>
<gene>
    <name evidence="2" type="ORF">B9Z55_027488</name>
</gene>
<protein>
    <recommendedName>
        <fullName evidence="4">Domain of unknown function WSN domain-containing protein</fullName>
    </recommendedName>
</protein>
<feature type="chain" id="PRO_5013848686" description="Domain of unknown function WSN domain-containing protein" evidence="1">
    <location>
        <begin position="20"/>
        <end position="739"/>
    </location>
</feature>
<dbReference type="Proteomes" id="UP000230233">
    <property type="component" value="Unassembled WGS sequence"/>
</dbReference>